<dbReference type="EMBL" id="CP063311">
    <property type="protein sequence ID" value="QOV23345.1"/>
    <property type="molecule type" value="Genomic_DNA"/>
</dbReference>
<reference evidence="3" key="1">
    <citation type="submission" date="2020-10" db="EMBL/GenBank/DDBJ databases">
        <title>Genome-based taxonomic classification of the species Anabaenopsis elenkinii.</title>
        <authorList>
            <person name="Delbaje E."/>
            <person name="Andreote A.P.D."/>
            <person name="Pellegrinetti T.A."/>
            <person name="Cruz R.B."/>
            <person name="Branco L.H.Z."/>
            <person name="Fiore M.F."/>
        </authorList>
    </citation>
    <scope>NUCLEOTIDE SEQUENCE [LARGE SCALE GENOMIC DNA]</scope>
    <source>
        <strain evidence="3">CCIBt3563</strain>
    </source>
</reference>
<proteinExistence type="predicted"/>
<dbReference type="Pfam" id="PF00534">
    <property type="entry name" value="Glycos_transf_1"/>
    <property type="match status" value="1"/>
</dbReference>
<evidence type="ECO:0000313" key="2">
    <source>
        <dbReference type="EMBL" id="QOV23345.1"/>
    </source>
</evidence>
<keyword evidence="3" id="KW-1185">Reference proteome</keyword>
<dbReference type="GO" id="GO:0016757">
    <property type="term" value="F:glycosyltransferase activity"/>
    <property type="evidence" value="ECO:0007669"/>
    <property type="project" value="InterPro"/>
</dbReference>
<accession>A0A7S6REK2</accession>
<dbReference type="AlphaFoldDB" id="A0A7S6REK2"/>
<evidence type="ECO:0000313" key="3">
    <source>
        <dbReference type="Proteomes" id="UP000593846"/>
    </source>
</evidence>
<dbReference type="PANTHER" id="PTHR45947">
    <property type="entry name" value="SULFOQUINOVOSYL TRANSFERASE SQD2"/>
    <property type="match status" value="1"/>
</dbReference>
<gene>
    <name evidence="2" type="ORF">IM676_03205</name>
</gene>
<dbReference type="RefSeq" id="WP_200988894.1">
    <property type="nucleotide sequence ID" value="NZ_CP063311.1"/>
</dbReference>
<dbReference type="PANTHER" id="PTHR45947:SF3">
    <property type="entry name" value="SULFOQUINOVOSYL TRANSFERASE SQD2"/>
    <property type="match status" value="1"/>
</dbReference>
<dbReference type="Gene3D" id="3.40.50.2000">
    <property type="entry name" value="Glycogen Phosphorylase B"/>
    <property type="match status" value="2"/>
</dbReference>
<evidence type="ECO:0000259" key="1">
    <source>
        <dbReference type="Pfam" id="PF00534"/>
    </source>
</evidence>
<keyword evidence="2" id="KW-0808">Transferase</keyword>
<sequence length="400" mass="44328">MNQPRKYRLGILVTHPIQYYVPWYQALAAHPEIALTVYYCYQQTAQGQAAAGFGVAFDWDIPLLQGYNYQFLVNQSSTPNVFDFWGCDTPEISQIIKIGKFDAFIVHGWYTKSYWQAILACWQSQTPLFVRGDSHLLTERSSIKVWLKYLFYRWFIPKFTRYLAVGGRAKEYYLYYGAQATKIVFCPHAVDNEFFASHALALSGERSKIRQDWGIPENALVFLFVGKFIPKKRPGDFLGAIAQASQKSAHIWGLMVGDGELRPEMVNTAQSQQLNMTFAGFLNQTELPRAYTAADVLVLPSDGGETWGLVVNEAMASGLPAIVSDRVGCSPDLVIPGKTGEIFPCGDVAALGQILQRFADHPGDVATMGNAAKRLIADYSISQAVGGTVTAVKSLSLVSS</sequence>
<dbReference type="KEGG" id="aee:IM676_03205"/>
<dbReference type="InterPro" id="IPR050194">
    <property type="entry name" value="Glycosyltransferase_grp1"/>
</dbReference>
<protein>
    <submittedName>
        <fullName evidence="2">Glycosyltransferase family 4 protein</fullName>
    </submittedName>
</protein>
<dbReference type="InterPro" id="IPR001296">
    <property type="entry name" value="Glyco_trans_1"/>
</dbReference>
<dbReference type="Proteomes" id="UP000593846">
    <property type="component" value="Chromosome"/>
</dbReference>
<feature type="domain" description="Glycosyl transferase family 1" evidence="1">
    <location>
        <begin position="206"/>
        <end position="374"/>
    </location>
</feature>
<dbReference type="SUPFAM" id="SSF53756">
    <property type="entry name" value="UDP-Glycosyltransferase/glycogen phosphorylase"/>
    <property type="match status" value="1"/>
</dbReference>
<name>A0A7S6REK2_9CYAN</name>
<organism evidence="2 3">
    <name type="scientific">Anabaenopsis elenkinii CCIBt3563</name>
    <dbReference type="NCBI Taxonomy" id="2779889"/>
    <lineage>
        <taxon>Bacteria</taxon>
        <taxon>Bacillati</taxon>
        <taxon>Cyanobacteriota</taxon>
        <taxon>Cyanophyceae</taxon>
        <taxon>Nostocales</taxon>
        <taxon>Nodulariaceae</taxon>
        <taxon>Anabaenopsis</taxon>
    </lineage>
</organism>
<dbReference type="CDD" id="cd03801">
    <property type="entry name" value="GT4_PimA-like"/>
    <property type="match status" value="1"/>
</dbReference>